<dbReference type="EMBL" id="PKMF04000009">
    <property type="protein sequence ID" value="KAK7860069.1"/>
    <property type="molecule type" value="Genomic_DNA"/>
</dbReference>
<dbReference type="Pfam" id="PF13968">
    <property type="entry name" value="DUF4220"/>
    <property type="match status" value="1"/>
</dbReference>
<reference evidence="2 3" key="1">
    <citation type="journal article" date="2018" name="Sci. Data">
        <title>The draft genome sequence of cork oak.</title>
        <authorList>
            <person name="Ramos A.M."/>
            <person name="Usie A."/>
            <person name="Barbosa P."/>
            <person name="Barros P.M."/>
            <person name="Capote T."/>
            <person name="Chaves I."/>
            <person name="Simoes F."/>
            <person name="Abreu I."/>
            <person name="Carrasquinho I."/>
            <person name="Faro C."/>
            <person name="Guimaraes J.B."/>
            <person name="Mendonca D."/>
            <person name="Nobrega F."/>
            <person name="Rodrigues L."/>
            <person name="Saibo N.J.M."/>
            <person name="Varela M.C."/>
            <person name="Egas C."/>
            <person name="Matos J."/>
            <person name="Miguel C.M."/>
            <person name="Oliveira M.M."/>
            <person name="Ricardo C.P."/>
            <person name="Goncalves S."/>
        </authorList>
    </citation>
    <scope>NUCLEOTIDE SEQUENCE [LARGE SCALE GENOMIC DNA]</scope>
    <source>
        <strain evidence="3">cv. HL8</strain>
    </source>
</reference>
<feature type="domain" description="DUF4220" evidence="1">
    <location>
        <begin position="7"/>
        <end position="98"/>
    </location>
</feature>
<protein>
    <recommendedName>
        <fullName evidence="1">DUF4220 domain-containing protein</fullName>
    </recommendedName>
</protein>
<name>A0AAW0MA81_QUESU</name>
<comment type="caution">
    <text evidence="2">The sequence shown here is derived from an EMBL/GenBank/DDBJ whole genome shotgun (WGS) entry which is preliminary data.</text>
</comment>
<keyword evidence="3" id="KW-1185">Reference proteome</keyword>
<dbReference type="InterPro" id="IPR007658">
    <property type="entry name" value="DUF594"/>
</dbReference>
<dbReference type="Pfam" id="PF04578">
    <property type="entry name" value="DUF594"/>
    <property type="match status" value="1"/>
</dbReference>
<dbReference type="PANTHER" id="PTHR31325">
    <property type="entry name" value="OS01G0798800 PROTEIN-RELATED"/>
    <property type="match status" value="1"/>
</dbReference>
<dbReference type="InterPro" id="IPR025315">
    <property type="entry name" value="DUF4220"/>
</dbReference>
<organism evidence="2 3">
    <name type="scientific">Quercus suber</name>
    <name type="common">Cork oak</name>
    <dbReference type="NCBI Taxonomy" id="58331"/>
    <lineage>
        <taxon>Eukaryota</taxon>
        <taxon>Viridiplantae</taxon>
        <taxon>Streptophyta</taxon>
        <taxon>Embryophyta</taxon>
        <taxon>Tracheophyta</taxon>
        <taxon>Spermatophyta</taxon>
        <taxon>Magnoliopsida</taxon>
        <taxon>eudicotyledons</taxon>
        <taxon>Gunneridae</taxon>
        <taxon>Pentapetalae</taxon>
        <taxon>rosids</taxon>
        <taxon>fabids</taxon>
        <taxon>Fagales</taxon>
        <taxon>Fagaceae</taxon>
        <taxon>Quercus</taxon>
    </lineage>
</organism>
<evidence type="ECO:0000313" key="2">
    <source>
        <dbReference type="EMBL" id="KAK7860069.1"/>
    </source>
</evidence>
<dbReference type="AlphaFoldDB" id="A0AAW0MA81"/>
<evidence type="ECO:0000313" key="3">
    <source>
        <dbReference type="Proteomes" id="UP000237347"/>
    </source>
</evidence>
<proteinExistence type="predicted"/>
<dbReference type="Proteomes" id="UP000237347">
    <property type="component" value="Unassembled WGS sequence"/>
</dbReference>
<evidence type="ECO:0000259" key="1">
    <source>
        <dbReference type="Pfam" id="PF13968"/>
    </source>
</evidence>
<accession>A0AAW0MA81</accession>
<gene>
    <name evidence="2" type="ORF">CFP56_000399</name>
</gene>
<sequence length="180" mass="20871">MSESSQLKTWNFVWHGLLSREGEHERAFRVIEIELAFLYDFFCTNYYALFTTGFLSPTFKIMLCNCCSHSKALHTLNEDLNLLTGRDVDVQVTVILSFSWKLFNFWLSNSPIGLRYSGFAFMLKNPHGKTINSLRRLYKLSATRNDFWADMMFFVAPSDDTTVHAENLIKGGEFVTHLWA</sequence>